<feature type="domain" description="Sulfatase N-terminal" evidence="7">
    <location>
        <begin position="46"/>
        <end position="385"/>
    </location>
</feature>
<dbReference type="PANTHER" id="PTHR42693:SF42">
    <property type="entry name" value="ARYLSULFATASE G"/>
    <property type="match status" value="1"/>
</dbReference>
<evidence type="ECO:0000256" key="6">
    <source>
        <dbReference type="ARBA" id="ARBA00022837"/>
    </source>
</evidence>
<comment type="caution">
    <text evidence="8">The sequence shown here is derived from an EMBL/GenBank/DDBJ whole genome shotgun (WGS) entry which is preliminary data.</text>
</comment>
<evidence type="ECO:0000256" key="4">
    <source>
        <dbReference type="ARBA" id="ARBA00022729"/>
    </source>
</evidence>
<keyword evidence="9" id="KW-1185">Reference proteome</keyword>
<dbReference type="GO" id="GO:0046872">
    <property type="term" value="F:metal ion binding"/>
    <property type="evidence" value="ECO:0007669"/>
    <property type="project" value="UniProtKB-KW"/>
</dbReference>
<dbReference type="EC" id="3.1.6.6" evidence="8"/>
<dbReference type="AlphaFoldDB" id="A0A7W5DYP2"/>
<name>A0A7W5DYP2_9BACT</name>
<sequence length="486" mass="55303">MSNAEITLHRSGIRARMSVPLIRAFLVCLIGLSVSQACFADDETKPNILFLFADDLAYNCVANGGNDQVITPNLDELARRGTSFTHCYNMGGWNGAVCQASRAMLNTGRFLWNAHALEGSIRKTELPEKRLWAQRLESAGYDTYFTGKWHVSASADSVFGTARNVRGGMPEQTPQGYIRPLSPEDKVWQPWDKKFGGFWEGGKHWSEVVADDAELFFESAGQSDNPFFMYIAFNAAHDPRQAPKEFVDMYPFEEIEIPQPFYEEYPYQIGSNYVRDEKLAPFPRTKYSVQINRQEYYAIITHMDREIGRVLKALEDSGKADNTYIFFTADHGLAAGHHGLMGKQNMHDHSMRVPFTVVGPDIPESKKIDSSIYLQDVVPTTFEIAKMEKPDEVDFKSMLPLINGERERSYDSIYGAYIDFQRMIVDGDYKLIVYPKINKKQLFNLADDPLEENDLIDDPEQSVRIAMLTEKLEALQQEMNDPLAKK</sequence>
<organism evidence="8 9">
    <name type="scientific">Aporhodopirellula rubra</name>
    <dbReference type="NCBI Taxonomy" id="980271"/>
    <lineage>
        <taxon>Bacteria</taxon>
        <taxon>Pseudomonadati</taxon>
        <taxon>Planctomycetota</taxon>
        <taxon>Planctomycetia</taxon>
        <taxon>Pirellulales</taxon>
        <taxon>Pirellulaceae</taxon>
        <taxon>Aporhodopirellula</taxon>
    </lineage>
</organism>
<evidence type="ECO:0000256" key="2">
    <source>
        <dbReference type="ARBA" id="ARBA00008779"/>
    </source>
</evidence>
<keyword evidence="3" id="KW-0479">Metal-binding</keyword>
<protein>
    <submittedName>
        <fullName evidence="8">Choline-sulfatase</fullName>
        <ecNumber evidence="8">3.1.6.6</ecNumber>
    </submittedName>
</protein>
<proteinExistence type="inferred from homology"/>
<dbReference type="InterPro" id="IPR000917">
    <property type="entry name" value="Sulfatase_N"/>
</dbReference>
<evidence type="ECO:0000313" key="9">
    <source>
        <dbReference type="Proteomes" id="UP000536179"/>
    </source>
</evidence>
<dbReference type="SUPFAM" id="SSF53649">
    <property type="entry name" value="Alkaline phosphatase-like"/>
    <property type="match status" value="1"/>
</dbReference>
<dbReference type="Proteomes" id="UP000536179">
    <property type="component" value="Unassembled WGS sequence"/>
</dbReference>
<dbReference type="EMBL" id="JACHXU010000008">
    <property type="protein sequence ID" value="MBB3206885.1"/>
    <property type="molecule type" value="Genomic_DNA"/>
</dbReference>
<keyword evidence="4" id="KW-0732">Signal</keyword>
<dbReference type="Pfam" id="PF00884">
    <property type="entry name" value="Sulfatase"/>
    <property type="match status" value="1"/>
</dbReference>
<dbReference type="InterPro" id="IPR050738">
    <property type="entry name" value="Sulfatase"/>
</dbReference>
<keyword evidence="6" id="KW-0106">Calcium</keyword>
<reference evidence="8 9" key="1">
    <citation type="submission" date="2020-08" db="EMBL/GenBank/DDBJ databases">
        <title>Genomic Encyclopedia of Type Strains, Phase III (KMG-III): the genomes of soil and plant-associated and newly described type strains.</title>
        <authorList>
            <person name="Whitman W."/>
        </authorList>
    </citation>
    <scope>NUCLEOTIDE SEQUENCE [LARGE SCALE GENOMIC DNA]</scope>
    <source>
        <strain evidence="8 9">CECT 8075</strain>
    </source>
</reference>
<evidence type="ECO:0000256" key="5">
    <source>
        <dbReference type="ARBA" id="ARBA00022801"/>
    </source>
</evidence>
<gene>
    <name evidence="8" type="ORF">FHS27_002699</name>
</gene>
<dbReference type="GO" id="GO:0047753">
    <property type="term" value="F:choline-sulfatase activity"/>
    <property type="evidence" value="ECO:0007669"/>
    <property type="project" value="UniProtKB-EC"/>
</dbReference>
<dbReference type="RefSeq" id="WP_221225063.1">
    <property type="nucleotide sequence ID" value="NZ_JACHXU010000008.1"/>
</dbReference>
<dbReference type="InterPro" id="IPR017850">
    <property type="entry name" value="Alkaline_phosphatase_core_sf"/>
</dbReference>
<comment type="similarity">
    <text evidence="2">Belongs to the sulfatase family.</text>
</comment>
<evidence type="ECO:0000313" key="8">
    <source>
        <dbReference type="EMBL" id="MBB3206885.1"/>
    </source>
</evidence>
<evidence type="ECO:0000256" key="1">
    <source>
        <dbReference type="ARBA" id="ARBA00001913"/>
    </source>
</evidence>
<evidence type="ECO:0000256" key="3">
    <source>
        <dbReference type="ARBA" id="ARBA00022723"/>
    </source>
</evidence>
<dbReference type="GO" id="GO:0004065">
    <property type="term" value="F:arylsulfatase activity"/>
    <property type="evidence" value="ECO:0007669"/>
    <property type="project" value="TreeGrafter"/>
</dbReference>
<dbReference type="CDD" id="cd16155">
    <property type="entry name" value="sulfatase_like"/>
    <property type="match status" value="1"/>
</dbReference>
<comment type="cofactor">
    <cofactor evidence="1">
        <name>Ca(2+)</name>
        <dbReference type="ChEBI" id="CHEBI:29108"/>
    </cofactor>
</comment>
<evidence type="ECO:0000259" key="7">
    <source>
        <dbReference type="Pfam" id="PF00884"/>
    </source>
</evidence>
<dbReference type="Gene3D" id="3.40.720.10">
    <property type="entry name" value="Alkaline Phosphatase, subunit A"/>
    <property type="match status" value="1"/>
</dbReference>
<dbReference type="PANTHER" id="PTHR42693">
    <property type="entry name" value="ARYLSULFATASE FAMILY MEMBER"/>
    <property type="match status" value="1"/>
</dbReference>
<accession>A0A7W5DYP2</accession>
<keyword evidence="5 8" id="KW-0378">Hydrolase</keyword>